<feature type="domain" description="Major facilitator superfamily (MFS) profile" evidence="8">
    <location>
        <begin position="6"/>
        <end position="406"/>
    </location>
</feature>
<feature type="chain" id="PRO_5038601702" evidence="7">
    <location>
        <begin position="27"/>
        <end position="432"/>
    </location>
</feature>
<proteinExistence type="predicted"/>
<dbReference type="Pfam" id="PF07690">
    <property type="entry name" value="MFS_1"/>
    <property type="match status" value="1"/>
</dbReference>
<evidence type="ECO:0000259" key="8">
    <source>
        <dbReference type="PROSITE" id="PS50850"/>
    </source>
</evidence>
<feature type="transmembrane region" description="Helical" evidence="6">
    <location>
        <begin position="255"/>
        <end position="275"/>
    </location>
</feature>
<keyword evidence="7" id="KW-0732">Signal</keyword>
<evidence type="ECO:0000256" key="2">
    <source>
        <dbReference type="ARBA" id="ARBA00022448"/>
    </source>
</evidence>
<feature type="transmembrane region" description="Helical" evidence="6">
    <location>
        <begin position="76"/>
        <end position="94"/>
    </location>
</feature>
<feature type="transmembrane region" description="Helical" evidence="6">
    <location>
        <begin position="351"/>
        <end position="370"/>
    </location>
</feature>
<dbReference type="PANTHER" id="PTHR11360:SF317">
    <property type="entry name" value="MAJOR FACILITATOR SUPERFAMILY (MFS) PROFILE DOMAIN-CONTAINING PROTEIN-RELATED"/>
    <property type="match status" value="1"/>
</dbReference>
<dbReference type="PROSITE" id="PS50850">
    <property type="entry name" value="MFS"/>
    <property type="match status" value="1"/>
</dbReference>
<keyword evidence="5 6" id="KW-0472">Membrane</keyword>
<feature type="transmembrane region" description="Helical" evidence="6">
    <location>
        <begin position="382"/>
        <end position="403"/>
    </location>
</feature>
<dbReference type="GO" id="GO:0005886">
    <property type="term" value="C:plasma membrane"/>
    <property type="evidence" value="ECO:0007669"/>
    <property type="project" value="UniProtKB-SubCell"/>
</dbReference>
<evidence type="ECO:0000256" key="1">
    <source>
        <dbReference type="ARBA" id="ARBA00004651"/>
    </source>
</evidence>
<dbReference type="STRING" id="1215089.BBI08_04535"/>
<dbReference type="Proteomes" id="UP000092687">
    <property type="component" value="Chromosome"/>
</dbReference>
<feature type="transmembrane region" description="Helical" evidence="6">
    <location>
        <begin position="314"/>
        <end position="339"/>
    </location>
</feature>
<dbReference type="RefSeq" id="WP_008496458.1">
    <property type="nucleotide sequence ID" value="NZ_CP016537.2"/>
</dbReference>
<reference evidence="9" key="1">
    <citation type="submission" date="2016-10" db="EMBL/GenBank/DDBJ databases">
        <authorList>
            <person name="de Groot N.N."/>
        </authorList>
    </citation>
    <scope>NUCLEOTIDE SEQUENCE</scope>
    <source>
        <strain evidence="9">DSM 24743</strain>
    </source>
</reference>
<comment type="subcellular location">
    <subcellularLocation>
        <location evidence="1">Cell membrane</location>
        <topology evidence="1">Multi-pass membrane protein</topology>
    </subcellularLocation>
</comment>
<feature type="transmembrane region" description="Helical" evidence="6">
    <location>
        <begin position="100"/>
        <end position="120"/>
    </location>
</feature>
<dbReference type="InterPro" id="IPR036259">
    <property type="entry name" value="MFS_trans_sf"/>
</dbReference>
<evidence type="ECO:0000256" key="6">
    <source>
        <dbReference type="SAM" id="Phobius"/>
    </source>
</evidence>
<protein>
    <submittedName>
        <fullName evidence="9">MFS transporter</fullName>
    </submittedName>
</protein>
<dbReference type="AlphaFoldDB" id="A0A1C7DPK8"/>
<dbReference type="OrthoDB" id="9793415at2"/>
<evidence type="ECO:0000256" key="7">
    <source>
        <dbReference type="SAM" id="SignalP"/>
    </source>
</evidence>
<dbReference type="EMBL" id="CP016537">
    <property type="protein sequence ID" value="ANU13153.1"/>
    <property type="molecule type" value="Genomic_DNA"/>
</dbReference>
<evidence type="ECO:0000313" key="10">
    <source>
        <dbReference type="Proteomes" id="UP000092687"/>
    </source>
</evidence>
<dbReference type="InterPro" id="IPR011701">
    <property type="entry name" value="MFS"/>
</dbReference>
<accession>A0A1C7DPK8</accession>
<feature type="transmembrane region" description="Helical" evidence="6">
    <location>
        <begin position="168"/>
        <end position="188"/>
    </location>
</feature>
<keyword evidence="3 6" id="KW-0812">Transmembrane</keyword>
<keyword evidence="10" id="KW-1185">Reference proteome</keyword>
<evidence type="ECO:0000313" key="9">
    <source>
        <dbReference type="EMBL" id="ANU13153.1"/>
    </source>
</evidence>
<gene>
    <name evidence="9" type="ORF">BBI08_04535</name>
</gene>
<feature type="transmembrane region" description="Helical" evidence="6">
    <location>
        <begin position="141"/>
        <end position="162"/>
    </location>
</feature>
<dbReference type="SUPFAM" id="SSF103473">
    <property type="entry name" value="MFS general substrate transporter"/>
    <property type="match status" value="1"/>
</dbReference>
<evidence type="ECO:0000256" key="5">
    <source>
        <dbReference type="ARBA" id="ARBA00023136"/>
    </source>
</evidence>
<dbReference type="CDD" id="cd17353">
    <property type="entry name" value="MFS_OFA_like"/>
    <property type="match status" value="1"/>
</dbReference>
<feature type="transmembrane region" description="Helical" evidence="6">
    <location>
        <begin position="45"/>
        <end position="64"/>
    </location>
</feature>
<feature type="transmembrane region" description="Helical" evidence="6">
    <location>
        <begin position="228"/>
        <end position="249"/>
    </location>
</feature>
<dbReference type="PANTHER" id="PTHR11360">
    <property type="entry name" value="MONOCARBOXYLATE TRANSPORTER"/>
    <property type="match status" value="1"/>
</dbReference>
<evidence type="ECO:0000256" key="4">
    <source>
        <dbReference type="ARBA" id="ARBA00022989"/>
    </source>
</evidence>
<dbReference type="InterPro" id="IPR020846">
    <property type="entry name" value="MFS_dom"/>
</dbReference>
<keyword evidence="2" id="KW-0813">Transport</keyword>
<dbReference type="KEGG" id="phc:BBI08_04535"/>
<dbReference type="GO" id="GO:0022857">
    <property type="term" value="F:transmembrane transporter activity"/>
    <property type="evidence" value="ECO:0007669"/>
    <property type="project" value="InterPro"/>
</dbReference>
<dbReference type="InterPro" id="IPR050327">
    <property type="entry name" value="Proton-linked_MCT"/>
</dbReference>
<keyword evidence="4 6" id="KW-1133">Transmembrane helix</keyword>
<name>A0A1C7DPK8_9BACL</name>
<evidence type="ECO:0000256" key="3">
    <source>
        <dbReference type="ARBA" id="ARBA00022692"/>
    </source>
</evidence>
<sequence length="432" mass="46157">MTKTKNRWLIALAAIAIQLSIGAAYAYSVYTTPISNEMGWTAKEITYAFTIMMALGGISAAFFGGFVEKNGPRKSAILAAFLFGFGQAGAGFAIQLDSLVMFLLTYGLLSGLGLGIGYIAPISTLVKWFPDRRGLATGMAVMGFGAGALITAPVAANLIGLFGVSSTFYMLGISYFILILVGASYIAPPPANWMPQGMQQAIDSGKKVMKKDLAQLTAKEAVKTRRFWMVWSMMLINVSAGIMIISVASPMSQELIGLSAAGAATLVGVMGIFNGGGRLGWAAISDYIGRPTVFTIFFGLQIIAFTMLPNITNVLIFQALILVIVSCYGGGFSNLPAFVGDLFGTKQLGAIHGFLLTTWSLGGIIGPVIVSQIRERTNSYEPVFYVFIVLVSIAFLISLLIRWDIKRIEGNLKSEKVTDVSSNGLNLQSDNN</sequence>
<organism evidence="9 10">
    <name type="scientific">Planococcus halocryophilus</name>
    <dbReference type="NCBI Taxonomy" id="1215089"/>
    <lineage>
        <taxon>Bacteria</taxon>
        <taxon>Bacillati</taxon>
        <taxon>Bacillota</taxon>
        <taxon>Bacilli</taxon>
        <taxon>Bacillales</taxon>
        <taxon>Caryophanaceae</taxon>
        <taxon>Planococcus</taxon>
    </lineage>
</organism>
<feature type="signal peptide" evidence="7">
    <location>
        <begin position="1"/>
        <end position="26"/>
    </location>
</feature>
<dbReference type="Gene3D" id="1.20.1250.20">
    <property type="entry name" value="MFS general substrate transporter like domains"/>
    <property type="match status" value="2"/>
</dbReference>